<reference evidence="1" key="1">
    <citation type="submission" date="2014-09" db="EMBL/GenBank/DDBJ databases">
        <authorList>
            <person name="Magalhaes I.L.F."/>
            <person name="Oliveira U."/>
            <person name="Santos F.R."/>
            <person name="Vidigal T.H.D.A."/>
            <person name="Brescovit A.D."/>
            <person name="Santos A.J."/>
        </authorList>
    </citation>
    <scope>NUCLEOTIDE SEQUENCE</scope>
    <source>
        <tissue evidence="1">Shoot tissue taken approximately 20 cm above the soil surface</tissue>
    </source>
</reference>
<dbReference type="AlphaFoldDB" id="A0A0A9CL44"/>
<name>A0A0A9CL44_ARUDO</name>
<evidence type="ECO:0000313" key="1">
    <source>
        <dbReference type="EMBL" id="JAD76316.1"/>
    </source>
</evidence>
<accession>A0A0A9CL44</accession>
<sequence>MRRCTRCSSMGTACAGSYRMQPGLWMRWKQLGCIRMRLHTLW</sequence>
<organism evidence="1">
    <name type="scientific">Arundo donax</name>
    <name type="common">Giant reed</name>
    <name type="synonym">Donax arundinaceus</name>
    <dbReference type="NCBI Taxonomy" id="35708"/>
    <lineage>
        <taxon>Eukaryota</taxon>
        <taxon>Viridiplantae</taxon>
        <taxon>Streptophyta</taxon>
        <taxon>Embryophyta</taxon>
        <taxon>Tracheophyta</taxon>
        <taxon>Spermatophyta</taxon>
        <taxon>Magnoliopsida</taxon>
        <taxon>Liliopsida</taxon>
        <taxon>Poales</taxon>
        <taxon>Poaceae</taxon>
        <taxon>PACMAD clade</taxon>
        <taxon>Arundinoideae</taxon>
        <taxon>Arundineae</taxon>
        <taxon>Arundo</taxon>
    </lineage>
</organism>
<dbReference type="EMBL" id="GBRH01221579">
    <property type="protein sequence ID" value="JAD76316.1"/>
    <property type="molecule type" value="Transcribed_RNA"/>
</dbReference>
<dbReference type="EMBL" id="GBRH01265200">
    <property type="protein sequence ID" value="JAD32695.1"/>
    <property type="molecule type" value="Transcribed_RNA"/>
</dbReference>
<protein>
    <submittedName>
        <fullName evidence="1">Uncharacterized protein</fullName>
    </submittedName>
</protein>
<reference evidence="1" key="2">
    <citation type="journal article" date="2015" name="Data Brief">
        <title>Shoot transcriptome of the giant reed, Arundo donax.</title>
        <authorList>
            <person name="Barrero R.A."/>
            <person name="Guerrero F.D."/>
            <person name="Moolhuijzen P."/>
            <person name="Goolsby J.A."/>
            <person name="Tidwell J."/>
            <person name="Bellgard S.E."/>
            <person name="Bellgard M.I."/>
        </authorList>
    </citation>
    <scope>NUCLEOTIDE SEQUENCE</scope>
    <source>
        <tissue evidence="1">Shoot tissue taken approximately 20 cm above the soil surface</tissue>
    </source>
</reference>
<proteinExistence type="predicted"/>